<organism evidence="2 3">
    <name type="scientific">Blyttiomyces helicus</name>
    <dbReference type="NCBI Taxonomy" id="388810"/>
    <lineage>
        <taxon>Eukaryota</taxon>
        <taxon>Fungi</taxon>
        <taxon>Fungi incertae sedis</taxon>
        <taxon>Chytridiomycota</taxon>
        <taxon>Chytridiomycota incertae sedis</taxon>
        <taxon>Chytridiomycetes</taxon>
        <taxon>Chytridiomycetes incertae sedis</taxon>
        <taxon>Blyttiomyces</taxon>
    </lineage>
</organism>
<feature type="region of interest" description="Disordered" evidence="1">
    <location>
        <begin position="80"/>
        <end position="141"/>
    </location>
</feature>
<accession>A0A4P9W7E5</accession>
<dbReference type="Gene3D" id="1.25.40.20">
    <property type="entry name" value="Ankyrin repeat-containing domain"/>
    <property type="match status" value="2"/>
</dbReference>
<proteinExistence type="predicted"/>
<dbReference type="OrthoDB" id="60283at2759"/>
<dbReference type="InterPro" id="IPR036770">
    <property type="entry name" value="Ankyrin_rpt-contain_sf"/>
</dbReference>
<evidence type="ECO:0000313" key="3">
    <source>
        <dbReference type="Proteomes" id="UP000269721"/>
    </source>
</evidence>
<feature type="non-terminal residue" evidence="2">
    <location>
        <position position="557"/>
    </location>
</feature>
<feature type="compositionally biased region" description="Acidic residues" evidence="1">
    <location>
        <begin position="115"/>
        <end position="134"/>
    </location>
</feature>
<evidence type="ECO:0000256" key="1">
    <source>
        <dbReference type="SAM" id="MobiDB-lite"/>
    </source>
</evidence>
<dbReference type="InterPro" id="IPR052050">
    <property type="entry name" value="SecEffector_AnkRepeat"/>
</dbReference>
<keyword evidence="3" id="KW-1185">Reference proteome</keyword>
<dbReference type="Proteomes" id="UP000269721">
    <property type="component" value="Unassembled WGS sequence"/>
</dbReference>
<feature type="compositionally biased region" description="Acidic residues" evidence="1">
    <location>
        <begin position="86"/>
        <end position="103"/>
    </location>
</feature>
<evidence type="ECO:0000313" key="2">
    <source>
        <dbReference type="EMBL" id="RKO87323.1"/>
    </source>
</evidence>
<gene>
    <name evidence="2" type="ORF">BDK51DRAFT_46237</name>
</gene>
<dbReference type="AlphaFoldDB" id="A0A4P9W7E5"/>
<dbReference type="PANTHER" id="PTHR46586:SF3">
    <property type="entry name" value="ANKYRIN REPEAT-CONTAINING PROTEIN"/>
    <property type="match status" value="1"/>
</dbReference>
<dbReference type="SUPFAM" id="SSF48403">
    <property type="entry name" value="Ankyrin repeat"/>
    <property type="match status" value="1"/>
</dbReference>
<reference evidence="3" key="1">
    <citation type="journal article" date="2018" name="Nat. Microbiol.">
        <title>Leveraging single-cell genomics to expand the fungal tree of life.</title>
        <authorList>
            <person name="Ahrendt S.R."/>
            <person name="Quandt C.A."/>
            <person name="Ciobanu D."/>
            <person name="Clum A."/>
            <person name="Salamov A."/>
            <person name="Andreopoulos B."/>
            <person name="Cheng J.F."/>
            <person name="Woyke T."/>
            <person name="Pelin A."/>
            <person name="Henrissat B."/>
            <person name="Reynolds N.K."/>
            <person name="Benny G.L."/>
            <person name="Smith M.E."/>
            <person name="James T.Y."/>
            <person name="Grigoriev I.V."/>
        </authorList>
    </citation>
    <scope>NUCLEOTIDE SEQUENCE [LARGE SCALE GENOMIC DNA]</scope>
</reference>
<sequence length="557" mass="62274">MALPIPNEIIDEIFELLPVHVAVSLRRKAVLRRHILNGKLRVPIQRALHRLDVAALAFFSGVCPQWRSTSPQWECNAADDLVSSDSDSDSDSEDGLGDSDESDHENHADEAFVGDGDDDFYEDFGEEDEEDTNEADCTRQDPVAAAVSRERWDAVRILVDAGFPTKRAVRIAIEDHANLHDISYLLSIGHDDIATAKAMTKAACANNLPVVRLLYEQGFAIDDESAMVHACAENYSSMLAYLIEIGAPVPRLPVTVSWRFDERPLLIGDLAAAEGNLEVVEVLTNSAIRNVFTSLAMDEAAKWSLKVVRFLHKFRTEGCTTDAMDNAASCGQLDIVRFLHEHCSEGCTTTAMDGAVKGWAGCEPLEGDALPEAFEDTFLFLHANRSEGCTTIAMDTASQMGCLNIVQYLHENRPEGCSTDAMDRAAEAWSRHYRQAREANGDRAALHEERVKRYRDVAVFLSRHRTEGFTETAMVRACCNGCLELFKLLLSVRPDLCYRRALGHAFCAGHTEILRFLYDRGMRFSDIRARYRVEMYPVAPHRRNAVTFLREMHGMHD</sequence>
<dbReference type="EMBL" id="KZ997509">
    <property type="protein sequence ID" value="RKO87323.1"/>
    <property type="molecule type" value="Genomic_DNA"/>
</dbReference>
<protein>
    <submittedName>
        <fullName evidence="2">Ankyrin repeat-containing domain protein</fullName>
    </submittedName>
</protein>
<name>A0A4P9W7E5_9FUNG</name>
<dbReference type="PANTHER" id="PTHR46586">
    <property type="entry name" value="ANKYRIN REPEAT-CONTAINING PROTEIN"/>
    <property type="match status" value="1"/>
</dbReference>